<dbReference type="InterPro" id="IPR011333">
    <property type="entry name" value="SKP1/BTB/POZ_sf"/>
</dbReference>
<evidence type="ECO:0008006" key="4">
    <source>
        <dbReference type="Google" id="ProtNLM"/>
    </source>
</evidence>
<reference evidence="2 3" key="1">
    <citation type="submission" date="2020-05" db="EMBL/GenBank/DDBJ databases">
        <title>Identification and distribution of gene clusters putatively required for synthesis of sphingolipid metabolism inhibitors in phylogenetically diverse species of the filamentous fungus Fusarium.</title>
        <authorList>
            <person name="Kim H.-S."/>
            <person name="Busman M."/>
            <person name="Brown D.W."/>
            <person name="Divon H."/>
            <person name="Uhlig S."/>
            <person name="Proctor R.H."/>
        </authorList>
    </citation>
    <scope>NUCLEOTIDE SEQUENCE [LARGE SCALE GENOMIC DNA]</scope>
    <source>
        <strain evidence="2 3">NRRL 20693</strain>
    </source>
</reference>
<accession>A0A8H5WYM4</accession>
<dbReference type="Gene3D" id="3.30.710.10">
    <property type="entry name" value="Potassium Channel Kv1.1, Chain A"/>
    <property type="match status" value="1"/>
</dbReference>
<evidence type="ECO:0000256" key="1">
    <source>
        <dbReference type="SAM" id="MobiDB-lite"/>
    </source>
</evidence>
<proteinExistence type="predicted"/>
<comment type="caution">
    <text evidence="2">The sequence shown here is derived from an EMBL/GenBank/DDBJ whole genome shotgun (WGS) entry which is preliminary data.</text>
</comment>
<dbReference type="Proteomes" id="UP000567885">
    <property type="component" value="Unassembled WGS sequence"/>
</dbReference>
<protein>
    <recommendedName>
        <fullName evidence="4">BTB domain-containing protein</fullName>
    </recommendedName>
</protein>
<name>A0A8H5WYM4_FUSHE</name>
<evidence type="ECO:0000313" key="3">
    <source>
        <dbReference type="Proteomes" id="UP000567885"/>
    </source>
</evidence>
<evidence type="ECO:0000313" key="2">
    <source>
        <dbReference type="EMBL" id="KAF5675845.1"/>
    </source>
</evidence>
<keyword evidence="3" id="KW-1185">Reference proteome</keyword>
<feature type="compositionally biased region" description="Polar residues" evidence="1">
    <location>
        <begin position="288"/>
        <end position="298"/>
    </location>
</feature>
<dbReference type="OrthoDB" id="3594103at2759"/>
<dbReference type="PANTHER" id="PTHR37538">
    <property type="entry name" value="BTB DOMAIN-CONTAINING PROTEIN"/>
    <property type="match status" value="1"/>
</dbReference>
<organism evidence="2 3">
    <name type="scientific">Fusarium heterosporum</name>
    <dbReference type="NCBI Taxonomy" id="42747"/>
    <lineage>
        <taxon>Eukaryota</taxon>
        <taxon>Fungi</taxon>
        <taxon>Dikarya</taxon>
        <taxon>Ascomycota</taxon>
        <taxon>Pezizomycotina</taxon>
        <taxon>Sordariomycetes</taxon>
        <taxon>Hypocreomycetidae</taxon>
        <taxon>Hypocreales</taxon>
        <taxon>Nectriaceae</taxon>
        <taxon>Fusarium</taxon>
        <taxon>Fusarium heterosporum species complex</taxon>
    </lineage>
</organism>
<gene>
    <name evidence="2" type="ORF">FHETE_2448</name>
</gene>
<dbReference type="EMBL" id="JAAGWQ010000037">
    <property type="protein sequence ID" value="KAF5675845.1"/>
    <property type="molecule type" value="Genomic_DNA"/>
</dbReference>
<dbReference type="AlphaFoldDB" id="A0A8H5WYM4"/>
<sequence length="316" mass="35988">MSSEDIAMALESSPYSQETREVHFKGGIVWRLHVGILPENLRTGNRYKSFRRDNYIDLDDIETDTGHVIVHFLYTGRYQCLKPEGCNDAEATTYELKLAFKVHTASLSLNIDSLQTLAEQEILKLSDQMKLPLVLNAVEDANISFAKFPKFAEYIQSHLMSLKTDSLDNAATEILSKLETPDTFSMVLLKTLVILAKPILVDEPQLQIPQREVETIGNYVLSEKWPDIQLLEMQEEIAKLQEKRSMRGGRLLKRDRHRLQFIETEVQRHVEESGHVVSRWPGEVQNGADKTSGQQSVDPNRALPKALEIMPIDDDS</sequence>
<feature type="region of interest" description="Disordered" evidence="1">
    <location>
        <begin position="281"/>
        <end position="303"/>
    </location>
</feature>
<dbReference type="PANTHER" id="PTHR37538:SF1">
    <property type="entry name" value="BTB DOMAIN-CONTAINING PROTEIN"/>
    <property type="match status" value="1"/>
</dbReference>